<sequence>MHSRKTITIVTSPSPKNKPLPALSMGPSPTTKQAPVQYRIEERKRTVYVTSDAPPSEWNPNSLNTIFSLTEVPENEEAGLNAQLPIRRTGSYVETQVLITEDSSPPVTQDSRENSPRISTHRSRRPGAKNTATLYASNSNTPPGSPPPQRLSPQVSTTRPRILFYNKCDPHYGFTNFSAHSVVYKGKRYPTSEHLFQSFKFQKHRPNLAEHIRTCSERPSVAFSEARRFQPEVRIDWKQVNIEKMDEALWYKFTQHPDLKAELLSTGDAELVEDSDKDAFWGVGADRRGRNELGKALERLRAKLREAP</sequence>
<organism evidence="3 4">
    <name type="scientific">Laccaria amethystina LaAM-08-1</name>
    <dbReference type="NCBI Taxonomy" id="1095629"/>
    <lineage>
        <taxon>Eukaryota</taxon>
        <taxon>Fungi</taxon>
        <taxon>Dikarya</taxon>
        <taxon>Basidiomycota</taxon>
        <taxon>Agaricomycotina</taxon>
        <taxon>Agaricomycetes</taxon>
        <taxon>Agaricomycetidae</taxon>
        <taxon>Agaricales</taxon>
        <taxon>Agaricineae</taxon>
        <taxon>Hydnangiaceae</taxon>
        <taxon>Laccaria</taxon>
    </lineage>
</organism>
<dbReference type="STRING" id="1095629.A0A0C9XQ48"/>
<accession>A0A0C9XQ48</accession>
<feature type="compositionally biased region" description="Polar residues" evidence="1">
    <location>
        <begin position="99"/>
        <end position="109"/>
    </location>
</feature>
<dbReference type="Gene3D" id="1.10.357.40">
    <property type="entry name" value="YbiA-like"/>
    <property type="match status" value="1"/>
</dbReference>
<feature type="region of interest" description="Disordered" evidence="1">
    <location>
        <begin position="1"/>
        <end position="35"/>
    </location>
</feature>
<dbReference type="InterPro" id="IPR012816">
    <property type="entry name" value="NADAR"/>
</dbReference>
<dbReference type="EMBL" id="KN838676">
    <property type="protein sequence ID" value="KIJ98117.1"/>
    <property type="molecule type" value="Genomic_DNA"/>
</dbReference>
<dbReference type="CDD" id="cd15457">
    <property type="entry name" value="NADAR"/>
    <property type="match status" value="1"/>
</dbReference>
<dbReference type="Pfam" id="PF08719">
    <property type="entry name" value="NADAR"/>
    <property type="match status" value="1"/>
</dbReference>
<name>A0A0C9XQ48_9AGAR</name>
<evidence type="ECO:0000259" key="2">
    <source>
        <dbReference type="Pfam" id="PF08719"/>
    </source>
</evidence>
<dbReference type="OrthoDB" id="206452at2759"/>
<evidence type="ECO:0000256" key="1">
    <source>
        <dbReference type="SAM" id="MobiDB-lite"/>
    </source>
</evidence>
<gene>
    <name evidence="3" type="ORF">K443DRAFT_104412</name>
</gene>
<proteinExistence type="predicted"/>
<evidence type="ECO:0000313" key="3">
    <source>
        <dbReference type="EMBL" id="KIJ98117.1"/>
    </source>
</evidence>
<reference evidence="4" key="2">
    <citation type="submission" date="2015-01" db="EMBL/GenBank/DDBJ databases">
        <title>Evolutionary Origins and Diversification of the Mycorrhizal Mutualists.</title>
        <authorList>
            <consortium name="DOE Joint Genome Institute"/>
            <consortium name="Mycorrhizal Genomics Consortium"/>
            <person name="Kohler A."/>
            <person name="Kuo A."/>
            <person name="Nagy L.G."/>
            <person name="Floudas D."/>
            <person name="Copeland A."/>
            <person name="Barry K.W."/>
            <person name="Cichocki N."/>
            <person name="Veneault-Fourrey C."/>
            <person name="LaButti K."/>
            <person name="Lindquist E.A."/>
            <person name="Lipzen A."/>
            <person name="Lundell T."/>
            <person name="Morin E."/>
            <person name="Murat C."/>
            <person name="Riley R."/>
            <person name="Ohm R."/>
            <person name="Sun H."/>
            <person name="Tunlid A."/>
            <person name="Henrissat B."/>
            <person name="Grigoriev I.V."/>
            <person name="Hibbett D.S."/>
            <person name="Martin F."/>
        </authorList>
    </citation>
    <scope>NUCLEOTIDE SEQUENCE [LARGE SCALE GENOMIC DNA]</scope>
    <source>
        <strain evidence="4">LaAM-08-1</strain>
    </source>
</reference>
<dbReference type="SUPFAM" id="SSF143990">
    <property type="entry name" value="YbiA-like"/>
    <property type="match status" value="1"/>
</dbReference>
<protein>
    <recommendedName>
        <fullName evidence="2">NADAR domain-containing protein</fullName>
    </recommendedName>
</protein>
<feature type="domain" description="NADAR" evidence="2">
    <location>
        <begin position="164"/>
        <end position="305"/>
    </location>
</feature>
<dbReference type="HOGENOM" id="CLU_079932_0_0_1"/>
<dbReference type="NCBIfam" id="TIGR02464">
    <property type="entry name" value="ribofla_fusion"/>
    <property type="match status" value="1"/>
</dbReference>
<feature type="compositionally biased region" description="Polar residues" evidence="1">
    <location>
        <begin position="1"/>
        <end position="15"/>
    </location>
</feature>
<feature type="region of interest" description="Disordered" evidence="1">
    <location>
        <begin position="99"/>
        <end position="156"/>
    </location>
</feature>
<keyword evidence="4" id="KW-1185">Reference proteome</keyword>
<dbReference type="InterPro" id="IPR037238">
    <property type="entry name" value="YbiA-like_sf"/>
</dbReference>
<reference evidence="3 4" key="1">
    <citation type="submission" date="2014-04" db="EMBL/GenBank/DDBJ databases">
        <authorList>
            <consortium name="DOE Joint Genome Institute"/>
            <person name="Kuo A."/>
            <person name="Kohler A."/>
            <person name="Nagy L.G."/>
            <person name="Floudas D."/>
            <person name="Copeland A."/>
            <person name="Barry K.W."/>
            <person name="Cichocki N."/>
            <person name="Veneault-Fourrey C."/>
            <person name="LaButti K."/>
            <person name="Lindquist E.A."/>
            <person name="Lipzen A."/>
            <person name="Lundell T."/>
            <person name="Morin E."/>
            <person name="Murat C."/>
            <person name="Sun H."/>
            <person name="Tunlid A."/>
            <person name="Henrissat B."/>
            <person name="Grigoriev I.V."/>
            <person name="Hibbett D.S."/>
            <person name="Martin F."/>
            <person name="Nordberg H.P."/>
            <person name="Cantor M.N."/>
            <person name="Hua S.X."/>
        </authorList>
    </citation>
    <scope>NUCLEOTIDE SEQUENCE [LARGE SCALE GENOMIC DNA]</scope>
    <source>
        <strain evidence="3 4">LaAM-08-1</strain>
    </source>
</reference>
<dbReference type="Proteomes" id="UP000054477">
    <property type="component" value="Unassembled WGS sequence"/>
</dbReference>
<dbReference type="AlphaFoldDB" id="A0A0C9XQ48"/>
<evidence type="ECO:0000313" key="4">
    <source>
        <dbReference type="Proteomes" id="UP000054477"/>
    </source>
</evidence>